<evidence type="ECO:0000313" key="1">
    <source>
        <dbReference type="EMBL" id="EOA94149.1"/>
    </source>
</evidence>
<keyword evidence="2" id="KW-1185">Reference proteome</keyword>
<dbReference type="EMBL" id="KB744955">
    <property type="protein sequence ID" value="EOA94149.1"/>
    <property type="molecule type" value="Genomic_DNA"/>
</dbReference>
<name>R0KY62_ANAPL</name>
<sequence length="314" mass="33984">MSPKIQRKKCALQQNEILIVNGMKHPPLFVASGCCRALAVVCWLDSLISATVSEMGFLPVLQPCQLHQSHSSSQVTAVSNSDSVKIKNFPRGISCTGKAVLCAVLVTLLPGVRTHEMSFPTRSRFCQYKHVCTEGLLLARLCPSQAHIFSPFQKAVPAAARGLCRPLMRRESSLKPGAPLSVSRVSVQAKVPSGWLSVALCASFSRAPFSRLFPASTSQRDPGEPPNTVWGPPHPSHLGNTGCKQISKFTLIGSTGNGNKFANNCSVRSINRSCAKRPDCKAGRMMQMEVLQDSCLLVPLSGVHWAFGYRTALL</sequence>
<organism evidence="1 2">
    <name type="scientific">Anas platyrhynchos</name>
    <name type="common">Mallard</name>
    <name type="synonym">Anas boschas</name>
    <dbReference type="NCBI Taxonomy" id="8839"/>
    <lineage>
        <taxon>Eukaryota</taxon>
        <taxon>Metazoa</taxon>
        <taxon>Chordata</taxon>
        <taxon>Craniata</taxon>
        <taxon>Vertebrata</taxon>
        <taxon>Euteleostomi</taxon>
        <taxon>Archelosauria</taxon>
        <taxon>Archosauria</taxon>
        <taxon>Dinosauria</taxon>
        <taxon>Saurischia</taxon>
        <taxon>Theropoda</taxon>
        <taxon>Coelurosauria</taxon>
        <taxon>Aves</taxon>
        <taxon>Neognathae</taxon>
        <taxon>Galloanserae</taxon>
        <taxon>Anseriformes</taxon>
        <taxon>Anatidae</taxon>
        <taxon>Anatinae</taxon>
        <taxon>Anas</taxon>
    </lineage>
</organism>
<dbReference type="AlphaFoldDB" id="R0KY62"/>
<evidence type="ECO:0000313" key="2">
    <source>
        <dbReference type="Proteomes" id="UP000296049"/>
    </source>
</evidence>
<accession>R0KY62</accession>
<gene>
    <name evidence="1" type="ORF">Anapl_07286</name>
</gene>
<proteinExistence type="predicted"/>
<reference evidence="2" key="1">
    <citation type="journal article" date="2013" name="Nat. Genet.">
        <title>The duck genome and transcriptome provide insight into an avian influenza virus reservoir species.</title>
        <authorList>
            <person name="Huang Y."/>
            <person name="Li Y."/>
            <person name="Burt D.W."/>
            <person name="Chen H."/>
            <person name="Zhang Y."/>
            <person name="Qian W."/>
            <person name="Kim H."/>
            <person name="Gan S."/>
            <person name="Zhao Y."/>
            <person name="Li J."/>
            <person name="Yi K."/>
            <person name="Feng H."/>
            <person name="Zhu P."/>
            <person name="Li B."/>
            <person name="Liu Q."/>
            <person name="Fairley S."/>
            <person name="Magor K.E."/>
            <person name="Du Z."/>
            <person name="Hu X."/>
            <person name="Goodman L."/>
            <person name="Tafer H."/>
            <person name="Vignal A."/>
            <person name="Lee T."/>
            <person name="Kim K.W."/>
            <person name="Sheng Z."/>
            <person name="An Y."/>
            <person name="Searle S."/>
            <person name="Herrero J."/>
            <person name="Groenen M.A."/>
            <person name="Crooijmans R.P."/>
            <person name="Faraut T."/>
            <person name="Cai Q."/>
            <person name="Webster R.G."/>
            <person name="Aldridge J.R."/>
            <person name="Warren W.C."/>
            <person name="Bartschat S."/>
            <person name="Kehr S."/>
            <person name="Marz M."/>
            <person name="Stadler P.F."/>
            <person name="Smith J."/>
            <person name="Kraus R.H."/>
            <person name="Zhao Y."/>
            <person name="Ren L."/>
            <person name="Fei J."/>
            <person name="Morisson M."/>
            <person name="Kaiser P."/>
            <person name="Griffin D.K."/>
            <person name="Rao M."/>
            <person name="Pitel F."/>
            <person name="Wang J."/>
            <person name="Li N."/>
        </authorList>
    </citation>
    <scope>NUCLEOTIDE SEQUENCE [LARGE SCALE GENOMIC DNA]</scope>
</reference>
<protein>
    <submittedName>
        <fullName evidence="1">Uncharacterized protein</fullName>
    </submittedName>
</protein>
<dbReference type="Proteomes" id="UP000296049">
    <property type="component" value="Unassembled WGS sequence"/>
</dbReference>